<organism evidence="1 2">
    <name type="scientific">Panagrolaimus sp. ES5</name>
    <dbReference type="NCBI Taxonomy" id="591445"/>
    <lineage>
        <taxon>Eukaryota</taxon>
        <taxon>Metazoa</taxon>
        <taxon>Ecdysozoa</taxon>
        <taxon>Nematoda</taxon>
        <taxon>Chromadorea</taxon>
        <taxon>Rhabditida</taxon>
        <taxon>Tylenchina</taxon>
        <taxon>Panagrolaimomorpha</taxon>
        <taxon>Panagrolaimoidea</taxon>
        <taxon>Panagrolaimidae</taxon>
        <taxon>Panagrolaimus</taxon>
    </lineage>
</organism>
<reference evidence="2" key="1">
    <citation type="submission" date="2022-11" db="UniProtKB">
        <authorList>
            <consortium name="WormBaseParasite"/>
        </authorList>
    </citation>
    <scope>IDENTIFICATION</scope>
</reference>
<dbReference type="Proteomes" id="UP000887579">
    <property type="component" value="Unplaced"/>
</dbReference>
<evidence type="ECO:0000313" key="2">
    <source>
        <dbReference type="WBParaSite" id="ES5_v2.g21204.t1"/>
    </source>
</evidence>
<evidence type="ECO:0000313" key="1">
    <source>
        <dbReference type="Proteomes" id="UP000887579"/>
    </source>
</evidence>
<sequence length="236" mass="27530">MNEHSKTCEFKTDSNDKAFQSVTVSFNQLFVPIENVLCIIDVNLKNNLLVIFPLKDQCEQLMKFVDYRKTGIRICTPLDSAIADYLFKTSFYIPLLPELVKFAYLKTSVFDFVNTFVGEKKKVYLDLWNKQNCARMNTRPVKRTYLDSDVVLIEEEDNANKMNHLADRIQKIVFNNGSTLIINDHEMNHQRPVKIKRTVIDDDILLFEEDKESDPPGDVRNAMVVNDDQEEEIYIF</sequence>
<protein>
    <submittedName>
        <fullName evidence="2">Uncharacterized protein</fullName>
    </submittedName>
</protein>
<dbReference type="WBParaSite" id="ES5_v2.g21204.t1">
    <property type="protein sequence ID" value="ES5_v2.g21204.t1"/>
    <property type="gene ID" value="ES5_v2.g21204"/>
</dbReference>
<accession>A0AC34FV65</accession>
<name>A0AC34FV65_9BILA</name>
<proteinExistence type="predicted"/>